<dbReference type="EMBL" id="JASNUQ010000009">
    <property type="protein sequence ID" value="MDK4290418.1"/>
    <property type="molecule type" value="Genomic_DNA"/>
</dbReference>
<feature type="transmembrane region" description="Helical" evidence="1">
    <location>
        <begin position="6"/>
        <end position="23"/>
    </location>
</feature>
<keyword evidence="1" id="KW-0472">Membrane</keyword>
<protein>
    <submittedName>
        <fullName evidence="3">Uncharacterized protein</fullName>
    </submittedName>
</protein>
<dbReference type="GeneID" id="71288400"/>
<feature type="transmembrane region" description="Helical" evidence="1">
    <location>
        <begin position="55"/>
        <end position="73"/>
    </location>
</feature>
<reference evidence="3 5" key="1">
    <citation type="submission" date="2023-05" db="EMBL/GenBank/DDBJ databases">
        <title>Metabolic capabilities are highly conserved among human nasal-associated Corynebacterium species in pangenomic analyses.</title>
        <authorList>
            <person name="Tran T.H."/>
            <person name="Roberts A.Q."/>
            <person name="Escapa I.F."/>
            <person name="Gao W."/>
            <person name="Conlan S."/>
            <person name="Kong H."/>
            <person name="Segre J.A."/>
            <person name="Kelly M.S."/>
            <person name="Lemon K.P."/>
        </authorList>
    </citation>
    <scope>NUCLEOTIDE SEQUENCE</scope>
    <source>
        <strain evidence="3">KPL2773</strain>
        <strain evidence="2 5">KPL3772</strain>
    </source>
</reference>
<organism evidence="3 4">
    <name type="scientific">Corynebacterium pseudodiphtheriticum</name>
    <dbReference type="NCBI Taxonomy" id="37637"/>
    <lineage>
        <taxon>Bacteria</taxon>
        <taxon>Bacillati</taxon>
        <taxon>Actinomycetota</taxon>
        <taxon>Actinomycetes</taxon>
        <taxon>Mycobacteriales</taxon>
        <taxon>Corynebacteriaceae</taxon>
        <taxon>Corynebacterium</taxon>
    </lineage>
</organism>
<comment type="caution">
    <text evidence="3">The sequence shown here is derived from an EMBL/GenBank/DDBJ whole genome shotgun (WGS) entry which is preliminary data.</text>
</comment>
<evidence type="ECO:0000313" key="5">
    <source>
        <dbReference type="Proteomes" id="UP001239759"/>
    </source>
</evidence>
<proteinExistence type="predicted"/>
<dbReference type="RefSeq" id="WP_021353172.1">
    <property type="nucleotide sequence ID" value="NZ_CP051667.1"/>
</dbReference>
<keyword evidence="5" id="KW-1185">Reference proteome</keyword>
<accession>A0AAP4BNT3</accession>
<dbReference type="AlphaFoldDB" id="A0AAP4BNT3"/>
<dbReference type="Proteomes" id="UP001224412">
    <property type="component" value="Unassembled WGS sequence"/>
</dbReference>
<gene>
    <name evidence="2" type="ORF">QPX23_06730</name>
    <name evidence="3" type="ORF">QPX42_02435</name>
</gene>
<feature type="transmembrane region" description="Helical" evidence="1">
    <location>
        <begin position="28"/>
        <end position="49"/>
    </location>
</feature>
<evidence type="ECO:0000313" key="3">
    <source>
        <dbReference type="EMBL" id="MDK4306414.1"/>
    </source>
</evidence>
<keyword evidence="1" id="KW-1133">Transmembrane helix</keyword>
<keyword evidence="1" id="KW-0812">Transmembrane</keyword>
<sequence length="90" mass="9481">MFGTFITSLIIAALGGAAAFYSWRQNALVALISAGVCLLASVVAVITGLASTVAVVFKLLPWLLLALGIWLVYRMITNRNSDAGAETPVR</sequence>
<name>A0AAP4BNT3_9CORY</name>
<evidence type="ECO:0000256" key="1">
    <source>
        <dbReference type="SAM" id="Phobius"/>
    </source>
</evidence>
<dbReference type="Proteomes" id="UP001239759">
    <property type="component" value="Unassembled WGS sequence"/>
</dbReference>
<dbReference type="EMBL" id="JASNVH010000003">
    <property type="protein sequence ID" value="MDK4306414.1"/>
    <property type="molecule type" value="Genomic_DNA"/>
</dbReference>
<evidence type="ECO:0000313" key="2">
    <source>
        <dbReference type="EMBL" id="MDK4290418.1"/>
    </source>
</evidence>
<evidence type="ECO:0000313" key="4">
    <source>
        <dbReference type="Proteomes" id="UP001224412"/>
    </source>
</evidence>